<evidence type="ECO:0000256" key="2">
    <source>
        <dbReference type="ARBA" id="ARBA00023015"/>
    </source>
</evidence>
<dbReference type="InterPro" id="IPR013325">
    <property type="entry name" value="RNA_pol_sigma_r2"/>
</dbReference>
<dbReference type="SUPFAM" id="SSF88946">
    <property type="entry name" value="Sigma2 domain of RNA polymerase sigma factors"/>
    <property type="match status" value="1"/>
</dbReference>
<dbReference type="Pfam" id="PF07638">
    <property type="entry name" value="Sigma70_ECF"/>
    <property type="match status" value="1"/>
</dbReference>
<dbReference type="InterPro" id="IPR011517">
    <property type="entry name" value="RNA_pol_sigma70_ECF-like"/>
</dbReference>
<dbReference type="PANTHER" id="PTHR43133:SF39">
    <property type="entry name" value="SIMILAR TO RNA POLYMERASE SIGMA-E FACTOR"/>
    <property type="match status" value="1"/>
</dbReference>
<evidence type="ECO:0000256" key="1">
    <source>
        <dbReference type="ARBA" id="ARBA00010641"/>
    </source>
</evidence>
<dbReference type="PANTHER" id="PTHR43133">
    <property type="entry name" value="RNA POLYMERASE ECF-TYPE SIGMA FACTO"/>
    <property type="match status" value="1"/>
</dbReference>
<dbReference type="NCBIfam" id="TIGR02999">
    <property type="entry name" value="Sig-70_X6"/>
    <property type="match status" value="1"/>
</dbReference>
<dbReference type="Proteomes" id="UP000264071">
    <property type="component" value="Unassembled WGS sequence"/>
</dbReference>
<dbReference type="GO" id="GO:0006352">
    <property type="term" value="P:DNA-templated transcription initiation"/>
    <property type="evidence" value="ECO:0007669"/>
    <property type="project" value="InterPro"/>
</dbReference>
<dbReference type="InterPro" id="IPR039425">
    <property type="entry name" value="RNA_pol_sigma-70-like"/>
</dbReference>
<dbReference type="InterPro" id="IPR013324">
    <property type="entry name" value="RNA_pol_sigma_r3/r4-like"/>
</dbReference>
<keyword evidence="2" id="KW-0805">Transcription regulation</keyword>
<dbReference type="SUPFAM" id="SSF88659">
    <property type="entry name" value="Sigma3 and sigma4 domains of RNA polymerase sigma factors"/>
    <property type="match status" value="1"/>
</dbReference>
<comment type="similarity">
    <text evidence="1">Belongs to the sigma-70 factor family. ECF subfamily.</text>
</comment>
<dbReference type="OMA" id="RRDWQKA"/>
<name>A0A3D4V8F9_9BACT</name>
<comment type="caution">
    <text evidence="6">The sequence shown here is derived from an EMBL/GenBank/DDBJ whole genome shotgun (WGS) entry which is preliminary data.</text>
</comment>
<dbReference type="Gene3D" id="1.10.1740.10">
    <property type="match status" value="1"/>
</dbReference>
<accession>A0A3D4V8F9</accession>
<dbReference type="InterPro" id="IPR014284">
    <property type="entry name" value="RNA_pol_sigma-70_dom"/>
</dbReference>
<dbReference type="Gene3D" id="1.10.10.10">
    <property type="entry name" value="Winged helix-like DNA-binding domain superfamily/Winged helix DNA-binding domain"/>
    <property type="match status" value="1"/>
</dbReference>
<keyword evidence="4" id="KW-0804">Transcription</keyword>
<organism evidence="6 7">
    <name type="scientific">Gemmatimonas aurantiaca</name>
    <dbReference type="NCBI Taxonomy" id="173480"/>
    <lineage>
        <taxon>Bacteria</taxon>
        <taxon>Pseudomonadati</taxon>
        <taxon>Gemmatimonadota</taxon>
        <taxon>Gemmatimonadia</taxon>
        <taxon>Gemmatimonadales</taxon>
        <taxon>Gemmatimonadaceae</taxon>
        <taxon>Gemmatimonas</taxon>
    </lineage>
</organism>
<protein>
    <submittedName>
        <fullName evidence="6">RNA polymerase subunit sigma-70</fullName>
    </submittedName>
</protein>
<proteinExistence type="inferred from homology"/>
<dbReference type="GO" id="GO:0016987">
    <property type="term" value="F:sigma factor activity"/>
    <property type="evidence" value="ECO:0007669"/>
    <property type="project" value="UniProtKB-KW"/>
</dbReference>
<dbReference type="CDD" id="cd06171">
    <property type="entry name" value="Sigma70_r4"/>
    <property type="match status" value="1"/>
</dbReference>
<reference evidence="6 7" key="1">
    <citation type="journal article" date="2018" name="Nat. Biotechnol.">
        <title>A standardized bacterial taxonomy based on genome phylogeny substantially revises the tree of life.</title>
        <authorList>
            <person name="Parks D.H."/>
            <person name="Chuvochina M."/>
            <person name="Waite D.W."/>
            <person name="Rinke C."/>
            <person name="Skarshewski A."/>
            <person name="Chaumeil P.A."/>
            <person name="Hugenholtz P."/>
        </authorList>
    </citation>
    <scope>NUCLEOTIDE SEQUENCE [LARGE SCALE GENOMIC DNA]</scope>
    <source>
        <strain evidence="6">UBA8844</strain>
    </source>
</reference>
<evidence type="ECO:0000313" key="6">
    <source>
        <dbReference type="EMBL" id="HCT57012.1"/>
    </source>
</evidence>
<evidence type="ECO:0000256" key="3">
    <source>
        <dbReference type="ARBA" id="ARBA00023082"/>
    </source>
</evidence>
<dbReference type="InterPro" id="IPR053812">
    <property type="entry name" value="HTH_Sigma70_ECF-like"/>
</dbReference>
<dbReference type="InterPro" id="IPR036388">
    <property type="entry name" value="WH-like_DNA-bd_sf"/>
</dbReference>
<gene>
    <name evidence="6" type="ORF">DGD08_07325</name>
</gene>
<evidence type="ECO:0000313" key="7">
    <source>
        <dbReference type="Proteomes" id="UP000264071"/>
    </source>
</evidence>
<feature type="domain" description="RNA polymerase sigma-70 ECF-like HTH" evidence="5">
    <location>
        <begin position="9"/>
        <end position="192"/>
    </location>
</feature>
<dbReference type="AlphaFoldDB" id="A0A3D4V8F9"/>
<evidence type="ECO:0000259" key="5">
    <source>
        <dbReference type="Pfam" id="PF07638"/>
    </source>
</evidence>
<evidence type="ECO:0000256" key="4">
    <source>
        <dbReference type="ARBA" id="ARBA00023163"/>
    </source>
</evidence>
<keyword evidence="3" id="KW-0731">Sigma factor</keyword>
<dbReference type="NCBIfam" id="TIGR02937">
    <property type="entry name" value="sigma70-ECF"/>
    <property type="match status" value="1"/>
</dbReference>
<dbReference type="EMBL" id="DPIY01000006">
    <property type="protein sequence ID" value="HCT57012.1"/>
    <property type="molecule type" value="Genomic_DNA"/>
</dbReference>
<sequence length="193" mass="21550">MPAPASPPSLTELLRAAQAGDTGARDRAGTVVYEELYSLARAYLSRERGDHTLQPTALVHEAYLRLVGQMAPWKNRGHFFGIAAQMMRRVLVDHARRATADRRDRQRSVPLEAAETVSLDDLATGGAEDVLAVHDALEQLERLDPRQARIVELRFFVGLSLEEIAELLDISPATVSRDWAMARAWLRVQLRDS</sequence>